<dbReference type="Proteomes" id="UP000290540">
    <property type="component" value="Unassembled WGS sequence"/>
</dbReference>
<dbReference type="PROSITE" id="PS50850">
    <property type="entry name" value="MFS"/>
    <property type="match status" value="1"/>
</dbReference>
<comment type="subcellular location">
    <subcellularLocation>
        <location evidence="1">Membrane</location>
        <topology evidence="1">Multi-pass membrane protein</topology>
    </subcellularLocation>
</comment>
<keyword evidence="4 6" id="KW-0472">Membrane</keyword>
<feature type="transmembrane region" description="Helical" evidence="6">
    <location>
        <begin position="266"/>
        <end position="283"/>
    </location>
</feature>
<feature type="domain" description="Major facilitator superfamily (MFS) profile" evidence="7">
    <location>
        <begin position="39"/>
        <end position="565"/>
    </location>
</feature>
<reference evidence="8 9" key="1">
    <citation type="submission" date="2016-12" db="EMBL/GenBank/DDBJ databases">
        <title>Draft genome sequence of Fusarium oxysporum causing rot on Narcissus.</title>
        <authorList>
            <person name="Armitage A.D."/>
            <person name="Taylor A."/>
            <person name="Clarkson J.P."/>
            <person name="Harrison R.J."/>
            <person name="Jackson A.C."/>
        </authorList>
    </citation>
    <scope>NUCLEOTIDE SEQUENCE [LARGE SCALE GENOMIC DNA]</scope>
    <source>
        <strain evidence="8 9">N139</strain>
    </source>
</reference>
<evidence type="ECO:0000256" key="6">
    <source>
        <dbReference type="SAM" id="Phobius"/>
    </source>
</evidence>
<evidence type="ECO:0000256" key="3">
    <source>
        <dbReference type="ARBA" id="ARBA00022989"/>
    </source>
</evidence>
<dbReference type="InterPro" id="IPR005829">
    <property type="entry name" value="Sugar_transporter_CS"/>
</dbReference>
<dbReference type="AlphaFoldDB" id="A0A4V1RY70"/>
<feature type="transmembrane region" description="Helical" evidence="6">
    <location>
        <begin position="541"/>
        <end position="560"/>
    </location>
</feature>
<feature type="transmembrane region" description="Helical" evidence="6">
    <location>
        <begin position="303"/>
        <end position="320"/>
    </location>
</feature>
<feature type="transmembrane region" description="Helical" evidence="6">
    <location>
        <begin position="235"/>
        <end position="254"/>
    </location>
</feature>
<dbReference type="PROSITE" id="PS00216">
    <property type="entry name" value="SUGAR_TRANSPORT_1"/>
    <property type="match status" value="1"/>
</dbReference>
<comment type="caution">
    <text evidence="8">The sequence shown here is derived from an EMBL/GenBank/DDBJ whole genome shotgun (WGS) entry which is preliminary data.</text>
</comment>
<feature type="transmembrane region" description="Helical" evidence="6">
    <location>
        <begin position="128"/>
        <end position="148"/>
    </location>
</feature>
<proteinExistence type="predicted"/>
<feature type="transmembrane region" description="Helical" evidence="6">
    <location>
        <begin position="193"/>
        <end position="214"/>
    </location>
</feature>
<evidence type="ECO:0000256" key="4">
    <source>
        <dbReference type="ARBA" id="ARBA00023136"/>
    </source>
</evidence>
<evidence type="ECO:0000259" key="7">
    <source>
        <dbReference type="PROSITE" id="PS50850"/>
    </source>
</evidence>
<keyword evidence="3 6" id="KW-1133">Transmembrane helix</keyword>
<organism evidence="8 9">
    <name type="scientific">Fusarium oxysporum f. sp. narcissi</name>
    <dbReference type="NCBI Taxonomy" id="451672"/>
    <lineage>
        <taxon>Eukaryota</taxon>
        <taxon>Fungi</taxon>
        <taxon>Dikarya</taxon>
        <taxon>Ascomycota</taxon>
        <taxon>Pezizomycotina</taxon>
        <taxon>Sordariomycetes</taxon>
        <taxon>Hypocreomycetidae</taxon>
        <taxon>Hypocreales</taxon>
        <taxon>Nectriaceae</taxon>
        <taxon>Fusarium</taxon>
        <taxon>Fusarium oxysporum species complex</taxon>
    </lineage>
</organism>
<protein>
    <recommendedName>
        <fullName evidence="7">Major facilitator superfamily (MFS) profile domain-containing protein</fullName>
    </recommendedName>
</protein>
<keyword evidence="2 6" id="KW-0812">Transmembrane</keyword>
<feature type="transmembrane region" description="Helical" evidence="6">
    <location>
        <begin position="37"/>
        <end position="60"/>
    </location>
</feature>
<evidence type="ECO:0000256" key="2">
    <source>
        <dbReference type="ARBA" id="ARBA00022692"/>
    </source>
</evidence>
<dbReference type="PANTHER" id="PTHR23501:SF195">
    <property type="entry name" value="PEP5"/>
    <property type="match status" value="1"/>
</dbReference>
<dbReference type="GO" id="GO:0022857">
    <property type="term" value="F:transmembrane transporter activity"/>
    <property type="evidence" value="ECO:0007669"/>
    <property type="project" value="InterPro"/>
</dbReference>
<feature type="transmembrane region" description="Helical" evidence="6">
    <location>
        <begin position="75"/>
        <end position="93"/>
    </location>
</feature>
<evidence type="ECO:0000313" key="8">
    <source>
        <dbReference type="EMBL" id="RYC80576.1"/>
    </source>
</evidence>
<accession>A0A4V1RY70</accession>
<keyword evidence="5" id="KW-0325">Glycoprotein</keyword>
<feature type="transmembrane region" description="Helical" evidence="6">
    <location>
        <begin position="160"/>
        <end position="181"/>
    </location>
</feature>
<feature type="transmembrane region" description="Helical" evidence="6">
    <location>
        <begin position="340"/>
        <end position="360"/>
    </location>
</feature>
<dbReference type="Pfam" id="PF07690">
    <property type="entry name" value="MFS_1"/>
    <property type="match status" value="1"/>
</dbReference>
<evidence type="ECO:0000313" key="9">
    <source>
        <dbReference type="Proteomes" id="UP000290540"/>
    </source>
</evidence>
<dbReference type="PANTHER" id="PTHR23501">
    <property type="entry name" value="MAJOR FACILITATOR SUPERFAMILY"/>
    <property type="match status" value="1"/>
</dbReference>
<evidence type="ECO:0000256" key="1">
    <source>
        <dbReference type="ARBA" id="ARBA00004141"/>
    </source>
</evidence>
<dbReference type="EMBL" id="MQTW01000353">
    <property type="protein sequence ID" value="RYC80576.1"/>
    <property type="molecule type" value="Genomic_DNA"/>
</dbReference>
<dbReference type="Gene3D" id="1.20.1250.20">
    <property type="entry name" value="MFS general substrate transporter like domains"/>
    <property type="match status" value="2"/>
</dbReference>
<dbReference type="InterPro" id="IPR011701">
    <property type="entry name" value="MFS"/>
</dbReference>
<feature type="transmembrane region" description="Helical" evidence="6">
    <location>
        <begin position="105"/>
        <end position="122"/>
    </location>
</feature>
<dbReference type="SUPFAM" id="SSF103473">
    <property type="entry name" value="MFS general substrate transporter"/>
    <property type="match status" value="1"/>
</dbReference>
<dbReference type="InterPro" id="IPR036259">
    <property type="entry name" value="MFS_trans_sf"/>
</dbReference>
<dbReference type="InterPro" id="IPR020846">
    <property type="entry name" value="MFS_dom"/>
</dbReference>
<feature type="transmembrane region" description="Helical" evidence="6">
    <location>
        <begin position="415"/>
        <end position="439"/>
    </location>
</feature>
<gene>
    <name evidence="8" type="ORF">BFJ63_vAg16536</name>
</gene>
<dbReference type="GO" id="GO:0005886">
    <property type="term" value="C:plasma membrane"/>
    <property type="evidence" value="ECO:0007669"/>
    <property type="project" value="TreeGrafter"/>
</dbReference>
<sequence>MSEKRDKSTDELPNAVEVELLTVNEVENYQGLTLKCVLVYLSILLACFAQILAVVATGAFPRNMANVLGGHDKYIWVPQGLVICVTFTAAPIAQSSDFWGRRIPILICTALCIVGSTLISRASSMTMAIAGSLIVGVGSGSSSLLYAVASEIMPRQYRPVAQAGVNISNSLGGLFTLLLGFGLVKKDDEGFRTVWYVGTGLFALNFLAIFFLFNPPKRRLEVSLTWKEKFNALDWIGYILFSIGMIMFSVGLTWANNPYSWKSTQVLSTFIIGLVFIVFTVIWEIKKKDGFCHHGLFQTSRNFPLALVFIFVEGFAFYAANNFLPLVYSVYFNSDLFKVGVLMSLIFIAGTVASIVGGIYSTKSKRVRPPLTLGMILFVAYFGRITRSDNCEIITNYNLLLACMATLKPSQSDAIWGYTVLAGLGLGFGLVIAVTTGQISTPPGLIATTSGLILTSRSLGGSVALPVYTAILNSLLTEHLGKKIAEGVLPLGLSAKELPAFISALVNNDQKAMASIPGITPEIISAGVVGLRSAYRIAFRGTWSAAAAVSAVGLILSLFVKDPRNSFNMHVDAPVEHELAQTLHTKETIEAIRAENKDNGDLDKISPHRV</sequence>
<name>A0A4V1RY70_FUSOX</name>
<evidence type="ECO:0000256" key="5">
    <source>
        <dbReference type="ARBA" id="ARBA00023180"/>
    </source>
</evidence>